<feature type="signal peptide" evidence="1">
    <location>
        <begin position="1"/>
        <end position="25"/>
    </location>
</feature>
<evidence type="ECO:0000313" key="3">
    <source>
        <dbReference type="EMBL" id="RAZ81269.1"/>
    </source>
</evidence>
<comment type="caution">
    <text evidence="3">The sequence shown here is derived from an EMBL/GenBank/DDBJ whole genome shotgun (WGS) entry which is preliminary data.</text>
</comment>
<name>A0A365L7A0_9BACL</name>
<evidence type="ECO:0000313" key="4">
    <source>
        <dbReference type="Proteomes" id="UP000251002"/>
    </source>
</evidence>
<dbReference type="InterPro" id="IPR058780">
    <property type="entry name" value="YhfM-like_dom"/>
</dbReference>
<protein>
    <recommendedName>
        <fullName evidence="2">YhfM-like domain-containing protein</fullName>
    </recommendedName>
</protein>
<feature type="domain" description="YhfM-like" evidence="2">
    <location>
        <begin position="53"/>
        <end position="144"/>
    </location>
</feature>
<gene>
    <name evidence="3" type="ORF">DP120_02995</name>
</gene>
<dbReference type="RefSeq" id="WP_112221691.1">
    <property type="nucleotide sequence ID" value="NZ_CP196859.1"/>
</dbReference>
<organism evidence="3 4">
    <name type="scientific">Planococcus halotolerans</name>
    <dbReference type="NCBI Taxonomy" id="2233542"/>
    <lineage>
        <taxon>Bacteria</taxon>
        <taxon>Bacillati</taxon>
        <taxon>Bacillota</taxon>
        <taxon>Bacilli</taxon>
        <taxon>Bacillales</taxon>
        <taxon>Caryophanaceae</taxon>
        <taxon>Planococcus</taxon>
    </lineage>
</organism>
<evidence type="ECO:0000256" key="1">
    <source>
        <dbReference type="SAM" id="SignalP"/>
    </source>
</evidence>
<evidence type="ECO:0000259" key="2">
    <source>
        <dbReference type="Pfam" id="PF26353"/>
    </source>
</evidence>
<keyword evidence="4" id="KW-1185">Reference proteome</keyword>
<dbReference type="AlphaFoldDB" id="A0A365L7A0"/>
<dbReference type="Pfam" id="PF26353">
    <property type="entry name" value="YhfM"/>
    <property type="match status" value="1"/>
</dbReference>
<accession>A0A365L7A0</accession>
<keyword evidence="1" id="KW-0732">Signal</keyword>
<feature type="chain" id="PRO_5016561814" description="YhfM-like domain-containing protein" evidence="1">
    <location>
        <begin position="26"/>
        <end position="146"/>
    </location>
</feature>
<reference evidence="3 4" key="1">
    <citation type="submission" date="2018-06" db="EMBL/GenBank/DDBJ databases">
        <title>The draft genome sequences of strains SCU63 and S1.</title>
        <authorList>
            <person name="Gan L."/>
        </authorList>
    </citation>
    <scope>NUCLEOTIDE SEQUENCE [LARGE SCALE GENOMIC DNA]</scope>
    <source>
        <strain evidence="3 4">SCU63</strain>
    </source>
</reference>
<dbReference type="Proteomes" id="UP000251002">
    <property type="component" value="Unassembled WGS sequence"/>
</dbReference>
<dbReference type="PROSITE" id="PS51257">
    <property type="entry name" value="PROKAR_LIPOPROTEIN"/>
    <property type="match status" value="1"/>
</dbReference>
<dbReference type="EMBL" id="QLZR01000001">
    <property type="protein sequence ID" value="RAZ81269.1"/>
    <property type="molecule type" value="Genomic_DNA"/>
</dbReference>
<proteinExistence type="predicted"/>
<sequence length="146" mass="16155">MKRVIILLLFTLMATVLFGCQPEKAAVEVEEAKNGLEAEELLAEGEIAKVELSEVKGVNPLVYDDTDELEIFRDLFSSADKEPGIVNMGDPEFYLKVIMEDGEKRYLNLWLGGEGETASLMNIEDTHTVYTVEADIQGSLAGLINK</sequence>